<feature type="compositionally biased region" description="Low complexity" evidence="1">
    <location>
        <begin position="100"/>
        <end position="122"/>
    </location>
</feature>
<feature type="region of interest" description="Disordered" evidence="1">
    <location>
        <begin position="496"/>
        <end position="517"/>
    </location>
</feature>
<dbReference type="EMBL" id="JARJCW010000041">
    <property type="protein sequence ID" value="KAJ7206026.1"/>
    <property type="molecule type" value="Genomic_DNA"/>
</dbReference>
<feature type="compositionally biased region" description="Polar residues" evidence="1">
    <location>
        <begin position="148"/>
        <end position="161"/>
    </location>
</feature>
<evidence type="ECO:0000313" key="3">
    <source>
        <dbReference type="EMBL" id="KAJ7206026.1"/>
    </source>
</evidence>
<proteinExistence type="predicted"/>
<sequence>MFSKSTCLALFVLAFSTFSAQAAPAKGQGFETETFCNTATIALSTVVSTVTSTHIITTTASSAQSTGSSSSNNGGGNNNFNGGGSNAGQGNEGNNGGNGNDSSTTTAAASSTTTSAAAPAGDNSGGGAATGSGSALDPNVVCSGFSDDGQNPPTAGQTASSTSTNNYINFCALTLPATPLTNGEQITSGSCNPAPIGLIPSTANMPSAKFQNPPNFGTIPANTAFTIDMALQGMQAGIFTNAQKTYFAAPQQLNAQGQIKGHSHFVVEALDSLDQTTPTDPTKFVFFKGIDDAGTNGVLSTPVTAGVPAGAYRICSINSSSNHQPVIVPIAQHGSLDDCIYFTASDNAANATSAASASAIVSASASAVESASASAVVSAAVPAASSGAAGAAAVPAGAAAVPAGAAAVPAAAGKAGAAAVPSGAAAVPAGAAAVPAGKAAVPTAKGAAVPTAAAAAASVPAKAGAKGAAAAAAPAASSAAAAATASGKGAAAAAAAAVPASGNKNNNKAQGKGRRRL</sequence>
<organism evidence="3 4">
    <name type="scientific">Mycena pura</name>
    <dbReference type="NCBI Taxonomy" id="153505"/>
    <lineage>
        <taxon>Eukaryota</taxon>
        <taxon>Fungi</taxon>
        <taxon>Dikarya</taxon>
        <taxon>Basidiomycota</taxon>
        <taxon>Agaricomycotina</taxon>
        <taxon>Agaricomycetes</taxon>
        <taxon>Agaricomycetidae</taxon>
        <taxon>Agaricales</taxon>
        <taxon>Marasmiineae</taxon>
        <taxon>Mycenaceae</taxon>
        <taxon>Mycena</taxon>
    </lineage>
</organism>
<keyword evidence="4" id="KW-1185">Reference proteome</keyword>
<name>A0AAD6V8H2_9AGAR</name>
<comment type="caution">
    <text evidence="3">The sequence shown here is derived from an EMBL/GenBank/DDBJ whole genome shotgun (WGS) entry which is preliminary data.</text>
</comment>
<feature type="non-terminal residue" evidence="3">
    <location>
        <position position="517"/>
    </location>
</feature>
<feature type="compositionally biased region" description="Low complexity" evidence="1">
    <location>
        <begin position="59"/>
        <end position="72"/>
    </location>
</feature>
<feature type="region of interest" description="Disordered" evidence="1">
    <location>
        <begin position="59"/>
        <end position="161"/>
    </location>
</feature>
<dbReference type="PANTHER" id="PTHR34587:SF2">
    <property type="entry name" value="G-PROTEIN COUPLED RECEPTORS FAMILY 1 PROFILE DOMAIN-CONTAINING PROTEIN"/>
    <property type="match status" value="1"/>
</dbReference>
<evidence type="ECO:0008006" key="5">
    <source>
        <dbReference type="Google" id="ProtNLM"/>
    </source>
</evidence>
<evidence type="ECO:0000256" key="1">
    <source>
        <dbReference type="SAM" id="MobiDB-lite"/>
    </source>
</evidence>
<dbReference type="PANTHER" id="PTHR34587">
    <property type="entry name" value="VWFA DOMAIN-CONTAINING PROTEIN"/>
    <property type="match status" value="1"/>
</dbReference>
<gene>
    <name evidence="3" type="ORF">GGX14DRAFT_458013</name>
</gene>
<reference evidence="3" key="1">
    <citation type="submission" date="2023-03" db="EMBL/GenBank/DDBJ databases">
        <title>Massive genome expansion in bonnet fungi (Mycena s.s.) driven by repeated elements and novel gene families across ecological guilds.</title>
        <authorList>
            <consortium name="Lawrence Berkeley National Laboratory"/>
            <person name="Harder C.B."/>
            <person name="Miyauchi S."/>
            <person name="Viragh M."/>
            <person name="Kuo A."/>
            <person name="Thoen E."/>
            <person name="Andreopoulos B."/>
            <person name="Lu D."/>
            <person name="Skrede I."/>
            <person name="Drula E."/>
            <person name="Henrissat B."/>
            <person name="Morin E."/>
            <person name="Kohler A."/>
            <person name="Barry K."/>
            <person name="LaButti K."/>
            <person name="Morin E."/>
            <person name="Salamov A."/>
            <person name="Lipzen A."/>
            <person name="Mereny Z."/>
            <person name="Hegedus B."/>
            <person name="Baldrian P."/>
            <person name="Stursova M."/>
            <person name="Weitz H."/>
            <person name="Taylor A."/>
            <person name="Grigoriev I.V."/>
            <person name="Nagy L.G."/>
            <person name="Martin F."/>
            <person name="Kauserud H."/>
        </authorList>
    </citation>
    <scope>NUCLEOTIDE SEQUENCE</scope>
    <source>
        <strain evidence="3">9144</strain>
    </source>
</reference>
<accession>A0AAD6V8H2</accession>
<protein>
    <recommendedName>
        <fullName evidence="5">Ribosomal protein s17</fullName>
    </recommendedName>
</protein>
<feature type="compositionally biased region" description="Low complexity" evidence="1">
    <location>
        <begin position="496"/>
        <end position="510"/>
    </location>
</feature>
<dbReference type="AlphaFoldDB" id="A0AAD6V8H2"/>
<dbReference type="InterPro" id="IPR053216">
    <property type="entry name" value="Appressorial_penetr-assoc"/>
</dbReference>
<feature type="chain" id="PRO_5041993498" description="Ribosomal protein s17" evidence="2">
    <location>
        <begin position="23"/>
        <end position="517"/>
    </location>
</feature>
<feature type="signal peptide" evidence="2">
    <location>
        <begin position="1"/>
        <end position="22"/>
    </location>
</feature>
<evidence type="ECO:0000313" key="4">
    <source>
        <dbReference type="Proteomes" id="UP001219525"/>
    </source>
</evidence>
<keyword evidence="2" id="KW-0732">Signal</keyword>
<evidence type="ECO:0000256" key="2">
    <source>
        <dbReference type="SAM" id="SignalP"/>
    </source>
</evidence>
<dbReference type="Proteomes" id="UP001219525">
    <property type="component" value="Unassembled WGS sequence"/>
</dbReference>
<feature type="compositionally biased region" description="Gly residues" evidence="1">
    <location>
        <begin position="73"/>
        <end position="99"/>
    </location>
</feature>